<dbReference type="SMART" id="SM00953">
    <property type="entry name" value="RES"/>
    <property type="match status" value="1"/>
</dbReference>
<dbReference type="EMBL" id="CP032419">
    <property type="protein sequence ID" value="AYC35043.1"/>
    <property type="molecule type" value="Genomic_DNA"/>
</dbReference>
<reference evidence="3" key="1">
    <citation type="submission" date="2018-09" db="EMBL/GenBank/DDBJ databases">
        <authorList>
            <person name="Zhu H."/>
        </authorList>
    </citation>
    <scope>NUCLEOTIDE SEQUENCE [LARGE SCALE GENOMIC DNA]</scope>
    <source>
        <strain evidence="3">K2W31S-8</strain>
    </source>
</reference>
<evidence type="ECO:0000259" key="1">
    <source>
        <dbReference type="SMART" id="SM00953"/>
    </source>
</evidence>
<dbReference type="AlphaFoldDB" id="A0A385Z9U2"/>
<keyword evidence="3" id="KW-1185">Reference proteome</keyword>
<dbReference type="Proteomes" id="UP000265560">
    <property type="component" value="Chromosome"/>
</dbReference>
<sequence length="250" mass="28178">MDIWQLCHGPEQVAPLRGQLVRLVESQEQVATLRLVDSLAEQALLEDLIEGSKPPLPTGTEALHYLLKTPFRYPPLRWGSRFGSVYEPSLFYAGARLETAMAETAYYRCVLWDGMLSPPPSGRILSEHASFEVRYRVERGVRLQVPPFAEFQAELSDPRRYAATQALGQAMRTAGVEAFEYRSARCPQGGTNVALYTPRAFSEKQPRNLTPWLCETTADYVAFKHAQAPDAPRLFHWQQFLVDGQLPLPA</sequence>
<dbReference type="OrthoDB" id="9799238at2"/>
<protein>
    <submittedName>
        <fullName evidence="2">RES domain-containing protein</fullName>
    </submittedName>
</protein>
<evidence type="ECO:0000313" key="2">
    <source>
        <dbReference type="EMBL" id="AYC35043.1"/>
    </source>
</evidence>
<name>A0A385Z9U2_9PSED</name>
<feature type="domain" description="RES" evidence="1">
    <location>
        <begin position="70"/>
        <end position="207"/>
    </location>
</feature>
<evidence type="ECO:0000313" key="3">
    <source>
        <dbReference type="Proteomes" id="UP000265560"/>
    </source>
</evidence>
<gene>
    <name evidence="2" type="ORF">D3880_07325</name>
</gene>
<dbReference type="Pfam" id="PF08808">
    <property type="entry name" value="RES"/>
    <property type="match status" value="1"/>
</dbReference>
<dbReference type="KEGG" id="pcav:D3880_07325"/>
<organism evidence="2 3">
    <name type="scientific">Pseudomonas cavernae</name>
    <dbReference type="NCBI Taxonomy" id="2320867"/>
    <lineage>
        <taxon>Bacteria</taxon>
        <taxon>Pseudomonadati</taxon>
        <taxon>Pseudomonadota</taxon>
        <taxon>Gammaproteobacteria</taxon>
        <taxon>Pseudomonadales</taxon>
        <taxon>Pseudomonadaceae</taxon>
        <taxon>Pseudomonas</taxon>
    </lineage>
</organism>
<accession>A0A385Z9U2</accession>
<dbReference type="InterPro" id="IPR014914">
    <property type="entry name" value="RES_dom"/>
</dbReference>
<proteinExistence type="predicted"/>